<evidence type="ECO:0000313" key="3">
    <source>
        <dbReference type="EMBL" id="CDO96751.1"/>
    </source>
</evidence>
<gene>
    <name evidence="3" type="ORF">GSCOC_T00013867001</name>
</gene>
<keyword evidence="2" id="KW-0325">Glycoprotein</keyword>
<dbReference type="AlphaFoldDB" id="A0A068TKQ1"/>
<dbReference type="InterPro" id="IPR001087">
    <property type="entry name" value="GDSL"/>
</dbReference>
<proteinExistence type="inferred from homology"/>
<dbReference type="PANTHER" id="PTHR22835:SF683">
    <property type="entry name" value="OS05G0506800 PROTEIN"/>
    <property type="match status" value="1"/>
</dbReference>
<name>A0A068TKQ1_COFCA</name>
<sequence>MSGDFSFSFAFSRALMGRLLITSSIARQLQELPFVVFISSTLCVYAKSVLFVRASRLCFSVPSLFASLKFSFVKIGRTPYQSQEPFLYNRKISNNIHKTLIYYDVSFVSAPIQCYQNPFAGCNDLMQRSLVIFGPFGANDYNHQYFGGINREEIQSLVPLVVQGRLRLSLMVHLIELRMTTRMVPGVIPAGCLPQPLSFNRDHSSITGCIGWLNELLIYHSDMLQKELNKIRDHHPHASVIYVDYYNSTIQLYHSAQEYGFNGKNFVACCRGGGPYNYNFTAECGDPLTTSCPYPSVFVNWDGNHFTEAANRWMTRAILEGPYTFPQINPSCISSVDGDDGTHLSSR</sequence>
<evidence type="ECO:0000256" key="1">
    <source>
        <dbReference type="ARBA" id="ARBA00008668"/>
    </source>
</evidence>
<dbReference type="InParanoid" id="A0A068TKQ1"/>
<dbReference type="Proteomes" id="UP000295252">
    <property type="component" value="Chromosome IV"/>
</dbReference>
<dbReference type="InterPro" id="IPR036514">
    <property type="entry name" value="SGNH_hydro_sf"/>
</dbReference>
<reference evidence="4" key="1">
    <citation type="journal article" date="2014" name="Science">
        <title>The coffee genome provides insight into the convergent evolution of caffeine biosynthesis.</title>
        <authorList>
            <person name="Denoeud F."/>
            <person name="Carretero-Paulet L."/>
            <person name="Dereeper A."/>
            <person name="Droc G."/>
            <person name="Guyot R."/>
            <person name="Pietrella M."/>
            <person name="Zheng C."/>
            <person name="Alberti A."/>
            <person name="Anthony F."/>
            <person name="Aprea G."/>
            <person name="Aury J.M."/>
            <person name="Bento P."/>
            <person name="Bernard M."/>
            <person name="Bocs S."/>
            <person name="Campa C."/>
            <person name="Cenci A."/>
            <person name="Combes M.C."/>
            <person name="Crouzillat D."/>
            <person name="Da Silva C."/>
            <person name="Daddiego L."/>
            <person name="De Bellis F."/>
            <person name="Dussert S."/>
            <person name="Garsmeur O."/>
            <person name="Gayraud T."/>
            <person name="Guignon V."/>
            <person name="Jahn K."/>
            <person name="Jamilloux V."/>
            <person name="Joet T."/>
            <person name="Labadie K."/>
            <person name="Lan T."/>
            <person name="Leclercq J."/>
            <person name="Lepelley M."/>
            <person name="Leroy T."/>
            <person name="Li L.T."/>
            <person name="Librado P."/>
            <person name="Lopez L."/>
            <person name="Munoz A."/>
            <person name="Noel B."/>
            <person name="Pallavicini A."/>
            <person name="Perrotta G."/>
            <person name="Poncet V."/>
            <person name="Pot D."/>
            <person name="Priyono X."/>
            <person name="Rigoreau M."/>
            <person name="Rouard M."/>
            <person name="Rozas J."/>
            <person name="Tranchant-Dubreuil C."/>
            <person name="VanBuren R."/>
            <person name="Zhang Q."/>
            <person name="Andrade A.C."/>
            <person name="Argout X."/>
            <person name="Bertrand B."/>
            <person name="de Kochko A."/>
            <person name="Graziosi G."/>
            <person name="Henry R.J."/>
            <person name="Jayarama X."/>
            <person name="Ming R."/>
            <person name="Nagai C."/>
            <person name="Rounsley S."/>
            <person name="Sankoff D."/>
            <person name="Giuliano G."/>
            <person name="Albert V.A."/>
            <person name="Wincker P."/>
            <person name="Lashermes P."/>
        </authorList>
    </citation>
    <scope>NUCLEOTIDE SEQUENCE [LARGE SCALE GENOMIC DNA]</scope>
    <source>
        <strain evidence="4">cv. DH200-94</strain>
    </source>
</reference>
<dbReference type="Gene3D" id="3.40.50.1110">
    <property type="entry name" value="SGNH hydrolase"/>
    <property type="match status" value="1"/>
</dbReference>
<dbReference type="Pfam" id="PF00657">
    <property type="entry name" value="Lipase_GDSL"/>
    <property type="match status" value="1"/>
</dbReference>
<dbReference type="Gramene" id="CDO96751">
    <property type="protein sequence ID" value="CDO96751"/>
    <property type="gene ID" value="GSCOC_T00013867001"/>
</dbReference>
<protein>
    <submittedName>
        <fullName evidence="3">Uncharacterized protein</fullName>
    </submittedName>
</protein>
<organism evidence="3 4">
    <name type="scientific">Coffea canephora</name>
    <name type="common">Robusta coffee</name>
    <dbReference type="NCBI Taxonomy" id="49390"/>
    <lineage>
        <taxon>Eukaryota</taxon>
        <taxon>Viridiplantae</taxon>
        <taxon>Streptophyta</taxon>
        <taxon>Embryophyta</taxon>
        <taxon>Tracheophyta</taxon>
        <taxon>Spermatophyta</taxon>
        <taxon>Magnoliopsida</taxon>
        <taxon>eudicotyledons</taxon>
        <taxon>Gunneridae</taxon>
        <taxon>Pentapetalae</taxon>
        <taxon>asterids</taxon>
        <taxon>lamiids</taxon>
        <taxon>Gentianales</taxon>
        <taxon>Rubiaceae</taxon>
        <taxon>Ixoroideae</taxon>
        <taxon>Gardenieae complex</taxon>
        <taxon>Bertiereae - Coffeeae clade</taxon>
        <taxon>Coffeeae</taxon>
        <taxon>Coffea</taxon>
    </lineage>
</organism>
<dbReference type="EMBL" id="HG739085">
    <property type="protein sequence ID" value="CDO96751.1"/>
    <property type="molecule type" value="Genomic_DNA"/>
</dbReference>
<evidence type="ECO:0000313" key="4">
    <source>
        <dbReference type="Proteomes" id="UP000295252"/>
    </source>
</evidence>
<keyword evidence="4" id="KW-1185">Reference proteome</keyword>
<evidence type="ECO:0000256" key="2">
    <source>
        <dbReference type="ARBA" id="ARBA00023180"/>
    </source>
</evidence>
<accession>A0A068TKQ1</accession>
<dbReference type="STRING" id="49390.A0A068TKQ1"/>
<comment type="similarity">
    <text evidence="1">Belongs to the 'GDSL' lipolytic enzyme family.</text>
</comment>
<dbReference type="PANTHER" id="PTHR22835">
    <property type="entry name" value="ZINC FINGER FYVE DOMAIN CONTAINING PROTEIN"/>
    <property type="match status" value="1"/>
</dbReference>
<dbReference type="GO" id="GO:0016788">
    <property type="term" value="F:hydrolase activity, acting on ester bonds"/>
    <property type="evidence" value="ECO:0007669"/>
    <property type="project" value="InterPro"/>
</dbReference>
<dbReference type="PhylomeDB" id="A0A068TKQ1"/>